<dbReference type="PANTHER" id="PTHR36932:SF1">
    <property type="entry name" value="CAPSULAR POLYSACCHARIDE BIOSYNTHESIS PROTEIN"/>
    <property type="match status" value="1"/>
</dbReference>
<name>A0A6J6CBA6_9ZZZZ</name>
<dbReference type="EMBL" id="CAEZSF010000154">
    <property type="protein sequence ID" value="CAB4547739.1"/>
    <property type="molecule type" value="Genomic_DNA"/>
</dbReference>
<sequence>MKLADLYQRAPVPVQNAFATGYGLKELPRRHGGPFRRAVFDLDVRQWGSQEELDLDQESRLRSMVIWCAARVPYYRDMFSELGISPLEIRTVADLSQLPILDKEIVRADPDRFLPDEPRPKLIAQTTGGTTGTPVRYWATLEAVRANYATYEARCRSWAGVRLGQRMASFHGQPIIPESQVGGPYWRRNLAFNQVYFSVYHLNSLTLPDYVSQLERFQPEVIAGYTSAVHRIARGLIDSGDIGRVRPTAILVSSETLTPAVREDIQTAFGCRVTNAYSLGELVAFISECDHGELHISTEYGIVELAETASGVGREIIATGLINKGMPLLRYRTGDLAVPAEIGSSACGRGLPRVAEIIGRVDDVVRTPEGATVGPAPMSLAFQRVPNLRRAQVRQDSLEELTVLLEVDTSFTSHDEEFLVGELRKRLGPSIRLIVEQVPTVPRTSGGKERLVVSSLTPQEGSS</sequence>
<dbReference type="InterPro" id="IPR042099">
    <property type="entry name" value="ANL_N_sf"/>
</dbReference>
<organism evidence="1">
    <name type="scientific">freshwater metagenome</name>
    <dbReference type="NCBI Taxonomy" id="449393"/>
    <lineage>
        <taxon>unclassified sequences</taxon>
        <taxon>metagenomes</taxon>
        <taxon>ecological metagenomes</taxon>
    </lineage>
</organism>
<protein>
    <submittedName>
        <fullName evidence="1">Unannotated protein</fullName>
    </submittedName>
</protein>
<dbReference type="AlphaFoldDB" id="A0A6J6CBA6"/>
<evidence type="ECO:0000313" key="1">
    <source>
        <dbReference type="EMBL" id="CAB4547739.1"/>
    </source>
</evidence>
<dbReference type="InterPro" id="IPR053158">
    <property type="entry name" value="CapK_Type1_Caps_Biosynth"/>
</dbReference>
<dbReference type="Gene3D" id="3.40.50.12780">
    <property type="entry name" value="N-terminal domain of ligase-like"/>
    <property type="match status" value="1"/>
</dbReference>
<accession>A0A6J6CBA6</accession>
<dbReference type="PANTHER" id="PTHR36932">
    <property type="entry name" value="CAPSULAR POLYSACCHARIDE BIOSYNTHESIS PROTEIN"/>
    <property type="match status" value="1"/>
</dbReference>
<dbReference type="SUPFAM" id="SSF56801">
    <property type="entry name" value="Acetyl-CoA synthetase-like"/>
    <property type="match status" value="1"/>
</dbReference>
<gene>
    <name evidence="1" type="ORF">UFOPK1358_01416</name>
</gene>
<reference evidence="1" key="1">
    <citation type="submission" date="2020-05" db="EMBL/GenBank/DDBJ databases">
        <authorList>
            <person name="Chiriac C."/>
            <person name="Salcher M."/>
            <person name="Ghai R."/>
            <person name="Kavagutti S V."/>
        </authorList>
    </citation>
    <scope>NUCLEOTIDE SEQUENCE</scope>
</reference>
<proteinExistence type="predicted"/>